<dbReference type="RefSeq" id="WP_225250081.1">
    <property type="nucleotide sequence ID" value="NZ_JAIWIU010000041.1"/>
</dbReference>
<keyword evidence="1" id="KW-0812">Transmembrane</keyword>
<reference evidence="3" key="1">
    <citation type="submission" date="2023-07" db="EMBL/GenBank/DDBJ databases">
        <title>Molecular identification of indigenous halophilic bacteria isolated from red sea cost, biodegradation of synthetic dyes and assessment of degraded metabolite toxicity.</title>
        <authorList>
            <person name="Chaieb K."/>
            <person name="Altayb H.N."/>
        </authorList>
    </citation>
    <scope>NUCLEOTIDE SEQUENCE [LARGE SCALE GENOMIC DNA]</scope>
    <source>
        <strain evidence="3">K20</strain>
    </source>
</reference>
<feature type="transmembrane region" description="Helical" evidence="1">
    <location>
        <begin position="71"/>
        <end position="91"/>
    </location>
</feature>
<evidence type="ECO:0000313" key="2">
    <source>
        <dbReference type="EMBL" id="MCA2015868.1"/>
    </source>
</evidence>
<dbReference type="Proteomes" id="UP001199044">
    <property type="component" value="Unassembled WGS sequence"/>
</dbReference>
<dbReference type="PANTHER" id="PTHR34821">
    <property type="entry name" value="INNER MEMBRANE PROTEIN YDCZ"/>
    <property type="match status" value="1"/>
</dbReference>
<protein>
    <submittedName>
        <fullName evidence="2">DMT family transporter</fullName>
    </submittedName>
</protein>
<feature type="transmembrane region" description="Helical" evidence="1">
    <location>
        <begin position="98"/>
        <end position="117"/>
    </location>
</feature>
<name>A0ABS7YKG2_9VIBR</name>
<accession>A0ABS7YKG2</accession>
<keyword evidence="1" id="KW-0472">Membrane</keyword>
<evidence type="ECO:0000256" key="1">
    <source>
        <dbReference type="SAM" id="Phobius"/>
    </source>
</evidence>
<feature type="transmembrane region" description="Helical" evidence="1">
    <location>
        <begin position="129"/>
        <end position="147"/>
    </location>
</feature>
<gene>
    <name evidence="2" type="ORF">LDJ79_07075</name>
</gene>
<feature type="transmembrane region" description="Helical" evidence="1">
    <location>
        <begin position="35"/>
        <end position="59"/>
    </location>
</feature>
<dbReference type="InterPro" id="IPR006750">
    <property type="entry name" value="YdcZ"/>
</dbReference>
<dbReference type="Pfam" id="PF04657">
    <property type="entry name" value="DMT_YdcZ"/>
    <property type="match status" value="1"/>
</dbReference>
<dbReference type="EMBL" id="JAIWIU010000041">
    <property type="protein sequence ID" value="MCA2015868.1"/>
    <property type="molecule type" value="Genomic_DNA"/>
</dbReference>
<feature type="transmembrane region" description="Helical" evidence="1">
    <location>
        <begin position="6"/>
        <end position="23"/>
    </location>
</feature>
<keyword evidence="3" id="KW-1185">Reference proteome</keyword>
<dbReference type="PANTHER" id="PTHR34821:SF2">
    <property type="entry name" value="INNER MEMBRANE PROTEIN YDCZ"/>
    <property type="match status" value="1"/>
</dbReference>
<proteinExistence type="predicted"/>
<sequence length="155" mass="16660">MNLFYFVIALAGGAGLSIQAAVNSRLSVTVGSQPLIAACISFGIGALCLGVASLAFANWQGTAVNLVHQASWKWLGGVIGAAFVFTSIFLAPKISITNVMFLFIIGQLATGLCIDTWGWLEMPTRPVHWWHFTGLAIMLSGLVFFVYGERLFGKM</sequence>
<evidence type="ECO:0000313" key="3">
    <source>
        <dbReference type="Proteomes" id="UP001199044"/>
    </source>
</evidence>
<comment type="caution">
    <text evidence="2">The sequence shown here is derived from an EMBL/GenBank/DDBJ whole genome shotgun (WGS) entry which is preliminary data.</text>
</comment>
<organism evidence="2 3">
    <name type="scientific">Vibrio tritonius</name>
    <dbReference type="NCBI Taxonomy" id="1435069"/>
    <lineage>
        <taxon>Bacteria</taxon>
        <taxon>Pseudomonadati</taxon>
        <taxon>Pseudomonadota</taxon>
        <taxon>Gammaproteobacteria</taxon>
        <taxon>Vibrionales</taxon>
        <taxon>Vibrionaceae</taxon>
        <taxon>Vibrio</taxon>
    </lineage>
</organism>
<keyword evidence="1" id="KW-1133">Transmembrane helix</keyword>